<keyword evidence="5" id="KW-1185">Reference proteome</keyword>
<accession>A0AAD8CJI1</accession>
<evidence type="ECO:0000256" key="2">
    <source>
        <dbReference type="SAM" id="Phobius"/>
    </source>
</evidence>
<feature type="region of interest" description="Disordered" evidence="1">
    <location>
        <begin position="33"/>
        <end position="153"/>
    </location>
</feature>
<proteinExistence type="predicted"/>
<sequence>MTPVQRLGPFFAVVGLYLLLSLPPASLAALPSNSNDPSLTSTPPAPLQQNATMTTPNGTTHDPATASPAGPLVNTSESTELVSTASTLTTTLHPTADESTTPVNETEGTTAPPVTTPPTTHAIQTSAGTIPTTLKPDPNESVTSRAPNVTGSLPVQPTSFYTTLISTHNLGERFELNSSEMAITIFFSTVLGVAVLVLIMYSLNKCKRKSAQYSHRPLYNTADETVDRYSAPDDTLVISGGLYDGIRIYNPNMTVLEEDEEELHPEHRPFGSRAPQFRLEFLQEEQGRPPSTGGSTFETFQAPPEEL</sequence>
<feature type="compositionally biased region" description="Polar residues" evidence="1">
    <location>
        <begin position="121"/>
        <end position="132"/>
    </location>
</feature>
<reference evidence="4" key="1">
    <citation type="submission" date="2022-02" db="EMBL/GenBank/DDBJ databases">
        <title>Atlantic sturgeon de novo genome assembly.</title>
        <authorList>
            <person name="Stock M."/>
            <person name="Klopp C."/>
            <person name="Guiguen Y."/>
            <person name="Cabau C."/>
            <person name="Parinello H."/>
            <person name="Santidrian Yebra-Pimentel E."/>
            <person name="Kuhl H."/>
            <person name="Dirks R.P."/>
            <person name="Guessner J."/>
            <person name="Wuertz S."/>
            <person name="Du K."/>
            <person name="Schartl M."/>
        </authorList>
    </citation>
    <scope>NUCLEOTIDE SEQUENCE</scope>
    <source>
        <strain evidence="4">STURGEONOMICS-FGT-2020</strain>
        <tissue evidence="4">Whole blood</tissue>
    </source>
</reference>
<keyword evidence="3" id="KW-0732">Signal</keyword>
<evidence type="ECO:0000313" key="5">
    <source>
        <dbReference type="Proteomes" id="UP001230051"/>
    </source>
</evidence>
<feature type="signal peptide" evidence="3">
    <location>
        <begin position="1"/>
        <end position="28"/>
    </location>
</feature>
<protein>
    <submittedName>
        <fullName evidence="4">Verprolin-like</fullName>
    </submittedName>
</protein>
<feature type="chain" id="PRO_5042082152" evidence="3">
    <location>
        <begin position="29"/>
        <end position="307"/>
    </location>
</feature>
<feature type="compositionally biased region" description="Low complexity" evidence="1">
    <location>
        <begin position="106"/>
        <end position="120"/>
    </location>
</feature>
<feature type="transmembrane region" description="Helical" evidence="2">
    <location>
        <begin position="181"/>
        <end position="203"/>
    </location>
</feature>
<feature type="compositionally biased region" description="Polar residues" evidence="1">
    <location>
        <begin position="140"/>
        <end position="153"/>
    </location>
</feature>
<dbReference type="AlphaFoldDB" id="A0AAD8CJI1"/>
<gene>
    <name evidence="4" type="ORF">AOXY_G30747</name>
</gene>
<comment type="caution">
    <text evidence="4">The sequence shown here is derived from an EMBL/GenBank/DDBJ whole genome shotgun (WGS) entry which is preliminary data.</text>
</comment>
<organism evidence="4 5">
    <name type="scientific">Acipenser oxyrinchus oxyrinchus</name>
    <dbReference type="NCBI Taxonomy" id="40147"/>
    <lineage>
        <taxon>Eukaryota</taxon>
        <taxon>Metazoa</taxon>
        <taxon>Chordata</taxon>
        <taxon>Craniata</taxon>
        <taxon>Vertebrata</taxon>
        <taxon>Euteleostomi</taxon>
        <taxon>Actinopterygii</taxon>
        <taxon>Chondrostei</taxon>
        <taxon>Acipenseriformes</taxon>
        <taxon>Acipenseridae</taxon>
        <taxon>Acipenser</taxon>
    </lineage>
</organism>
<keyword evidence="2" id="KW-0472">Membrane</keyword>
<evidence type="ECO:0000256" key="1">
    <source>
        <dbReference type="SAM" id="MobiDB-lite"/>
    </source>
</evidence>
<dbReference type="EMBL" id="JAGXEW010000045">
    <property type="protein sequence ID" value="KAK1152648.1"/>
    <property type="molecule type" value="Genomic_DNA"/>
</dbReference>
<keyword evidence="2" id="KW-0812">Transmembrane</keyword>
<dbReference type="Proteomes" id="UP001230051">
    <property type="component" value="Unassembled WGS sequence"/>
</dbReference>
<feature type="region of interest" description="Disordered" evidence="1">
    <location>
        <begin position="284"/>
        <end position="307"/>
    </location>
</feature>
<feature type="compositionally biased region" description="Polar residues" evidence="1">
    <location>
        <begin position="33"/>
        <end position="62"/>
    </location>
</feature>
<evidence type="ECO:0000313" key="4">
    <source>
        <dbReference type="EMBL" id="KAK1152648.1"/>
    </source>
</evidence>
<name>A0AAD8CJI1_ACIOX</name>
<keyword evidence="2" id="KW-1133">Transmembrane helix</keyword>
<feature type="compositionally biased region" description="Low complexity" evidence="1">
    <location>
        <begin position="75"/>
        <end position="92"/>
    </location>
</feature>
<evidence type="ECO:0000256" key="3">
    <source>
        <dbReference type="SAM" id="SignalP"/>
    </source>
</evidence>